<feature type="transmembrane region" description="Helical" evidence="2">
    <location>
        <begin position="292"/>
        <end position="315"/>
    </location>
</feature>
<organism evidence="3 4">
    <name type="scientific">Paralvinella palmiformis</name>
    <dbReference type="NCBI Taxonomy" id="53620"/>
    <lineage>
        <taxon>Eukaryota</taxon>
        <taxon>Metazoa</taxon>
        <taxon>Spiralia</taxon>
        <taxon>Lophotrochozoa</taxon>
        <taxon>Annelida</taxon>
        <taxon>Polychaeta</taxon>
        <taxon>Sedentaria</taxon>
        <taxon>Canalipalpata</taxon>
        <taxon>Terebellida</taxon>
        <taxon>Terebelliformia</taxon>
        <taxon>Alvinellidae</taxon>
        <taxon>Paralvinella</taxon>
    </lineage>
</organism>
<feature type="compositionally biased region" description="Polar residues" evidence="1">
    <location>
        <begin position="268"/>
        <end position="280"/>
    </location>
</feature>
<feature type="compositionally biased region" description="Basic and acidic residues" evidence="1">
    <location>
        <begin position="163"/>
        <end position="176"/>
    </location>
</feature>
<keyword evidence="2" id="KW-0472">Membrane</keyword>
<evidence type="ECO:0000313" key="3">
    <source>
        <dbReference type="EMBL" id="KAK2139317.1"/>
    </source>
</evidence>
<dbReference type="AlphaFoldDB" id="A0AAD9IQU9"/>
<feature type="region of interest" description="Disordered" evidence="1">
    <location>
        <begin position="147"/>
        <end position="184"/>
    </location>
</feature>
<dbReference type="Proteomes" id="UP001208570">
    <property type="component" value="Unassembled WGS sequence"/>
</dbReference>
<feature type="region of interest" description="Disordered" evidence="1">
    <location>
        <begin position="31"/>
        <end position="76"/>
    </location>
</feature>
<keyword evidence="4" id="KW-1185">Reference proteome</keyword>
<feature type="compositionally biased region" description="Low complexity" evidence="1">
    <location>
        <begin position="147"/>
        <end position="161"/>
    </location>
</feature>
<sequence length="316" mass="34198">MCSVAPSTKMSNDYTGLGNLQETHQKTACLDRSGTMSGDFNGQVNSPEIDPKTVNSDPSGSAETQQCNPPADKIIQNVTPHGESYRAFSSVQPNLYLPQPPNTQSGQNPASVTRVKESIHTNEHVTVGQSNVPAQMPQSEHLQPAFSQLLPPSSSSSLSFPTERPDVPKEEEEKRTGNFTSGSSTAEVIATSLLYQSSTQNNKKGQDCLKTEQGNPQITNVELGDDLDNTSLQHEPSTVNSFTEISSHDSHTAARISQPRQHIHTAPSVKNKSGVQQNGASIEHNPEENHSILYSILLSTSAVVVVGAVSMYRYFR</sequence>
<accession>A0AAD9IQU9</accession>
<evidence type="ECO:0000256" key="2">
    <source>
        <dbReference type="SAM" id="Phobius"/>
    </source>
</evidence>
<gene>
    <name evidence="3" type="ORF">LSH36_1867g00002</name>
</gene>
<protein>
    <submittedName>
        <fullName evidence="3">Uncharacterized protein</fullName>
    </submittedName>
</protein>
<evidence type="ECO:0000313" key="4">
    <source>
        <dbReference type="Proteomes" id="UP001208570"/>
    </source>
</evidence>
<proteinExistence type="predicted"/>
<feature type="compositionally biased region" description="Polar residues" evidence="1">
    <location>
        <begin position="34"/>
        <end position="46"/>
    </location>
</feature>
<feature type="region of interest" description="Disordered" evidence="1">
    <location>
        <begin position="261"/>
        <end position="282"/>
    </location>
</feature>
<feature type="region of interest" description="Disordered" evidence="1">
    <location>
        <begin position="93"/>
        <end position="114"/>
    </location>
</feature>
<feature type="compositionally biased region" description="Polar residues" evidence="1">
    <location>
        <begin position="102"/>
        <end position="111"/>
    </location>
</feature>
<feature type="compositionally biased region" description="Polar residues" evidence="1">
    <location>
        <begin position="53"/>
        <end position="68"/>
    </location>
</feature>
<comment type="caution">
    <text evidence="3">The sequence shown here is derived from an EMBL/GenBank/DDBJ whole genome shotgun (WGS) entry which is preliminary data.</text>
</comment>
<reference evidence="3" key="1">
    <citation type="journal article" date="2023" name="Mol. Biol. Evol.">
        <title>Third-Generation Sequencing Reveals the Adaptive Role of the Epigenome in Three Deep-Sea Polychaetes.</title>
        <authorList>
            <person name="Perez M."/>
            <person name="Aroh O."/>
            <person name="Sun Y."/>
            <person name="Lan Y."/>
            <person name="Juniper S.K."/>
            <person name="Young C.R."/>
            <person name="Angers B."/>
            <person name="Qian P.Y."/>
        </authorList>
    </citation>
    <scope>NUCLEOTIDE SEQUENCE</scope>
    <source>
        <strain evidence="3">P08H-3</strain>
    </source>
</reference>
<keyword evidence="2" id="KW-0812">Transmembrane</keyword>
<evidence type="ECO:0000256" key="1">
    <source>
        <dbReference type="SAM" id="MobiDB-lite"/>
    </source>
</evidence>
<dbReference type="EMBL" id="JAODUP010001863">
    <property type="protein sequence ID" value="KAK2139317.1"/>
    <property type="molecule type" value="Genomic_DNA"/>
</dbReference>
<keyword evidence="2" id="KW-1133">Transmembrane helix</keyword>
<name>A0AAD9IQU9_9ANNE</name>